<name>A0AAE0B9V9_9ROSI</name>
<feature type="transmembrane region" description="Helical" evidence="1">
    <location>
        <begin position="120"/>
        <end position="141"/>
    </location>
</feature>
<proteinExistence type="predicted"/>
<evidence type="ECO:0000313" key="3">
    <source>
        <dbReference type="Proteomes" id="UP001281410"/>
    </source>
</evidence>
<keyword evidence="1" id="KW-0812">Transmembrane</keyword>
<evidence type="ECO:0000256" key="1">
    <source>
        <dbReference type="SAM" id="Phobius"/>
    </source>
</evidence>
<dbReference type="EMBL" id="JANJYJ010000001">
    <property type="protein sequence ID" value="KAK3232065.1"/>
    <property type="molecule type" value="Genomic_DNA"/>
</dbReference>
<accession>A0AAE0B9V9</accession>
<organism evidence="2 3">
    <name type="scientific">Dipteronia sinensis</name>
    <dbReference type="NCBI Taxonomy" id="43782"/>
    <lineage>
        <taxon>Eukaryota</taxon>
        <taxon>Viridiplantae</taxon>
        <taxon>Streptophyta</taxon>
        <taxon>Embryophyta</taxon>
        <taxon>Tracheophyta</taxon>
        <taxon>Spermatophyta</taxon>
        <taxon>Magnoliopsida</taxon>
        <taxon>eudicotyledons</taxon>
        <taxon>Gunneridae</taxon>
        <taxon>Pentapetalae</taxon>
        <taxon>rosids</taxon>
        <taxon>malvids</taxon>
        <taxon>Sapindales</taxon>
        <taxon>Sapindaceae</taxon>
        <taxon>Hippocastanoideae</taxon>
        <taxon>Acereae</taxon>
        <taxon>Dipteronia</taxon>
    </lineage>
</organism>
<sequence>MKMREADLGSERRQVFQLQNQITELETHVSESDFEIESMTCLCLMAEKDEVTAKVSILMAEASSRDDHIRQMEDQIRRLHMEHTEIISGSETVWKLEEKREAIRQLCFSLAVKHRHAKKMLGLVVVHDAAAAAMTLLLSSLHAPCLTFSI</sequence>
<gene>
    <name evidence="2" type="ORF">Dsin_003946</name>
</gene>
<keyword evidence="1" id="KW-0472">Membrane</keyword>
<keyword evidence="3" id="KW-1185">Reference proteome</keyword>
<reference evidence="2" key="1">
    <citation type="journal article" date="2023" name="Plant J.">
        <title>Genome sequences and population genomics provide insights into the demographic history, inbreeding, and mutation load of two 'living fossil' tree species of Dipteronia.</title>
        <authorList>
            <person name="Feng Y."/>
            <person name="Comes H.P."/>
            <person name="Chen J."/>
            <person name="Zhu S."/>
            <person name="Lu R."/>
            <person name="Zhang X."/>
            <person name="Li P."/>
            <person name="Qiu J."/>
            <person name="Olsen K.M."/>
            <person name="Qiu Y."/>
        </authorList>
    </citation>
    <scope>NUCLEOTIDE SEQUENCE</scope>
    <source>
        <strain evidence="2">NBL</strain>
    </source>
</reference>
<dbReference type="Proteomes" id="UP001281410">
    <property type="component" value="Unassembled WGS sequence"/>
</dbReference>
<comment type="caution">
    <text evidence="2">The sequence shown here is derived from an EMBL/GenBank/DDBJ whole genome shotgun (WGS) entry which is preliminary data.</text>
</comment>
<protein>
    <submittedName>
        <fullName evidence="2">Uncharacterized protein</fullName>
    </submittedName>
</protein>
<evidence type="ECO:0000313" key="2">
    <source>
        <dbReference type="EMBL" id="KAK3232065.1"/>
    </source>
</evidence>
<keyword evidence="1" id="KW-1133">Transmembrane helix</keyword>
<dbReference type="AlphaFoldDB" id="A0AAE0B9V9"/>